<sequence length="445" mass="50019">MNNAGFVDVADVIVNNSKANIPLETMRTDNYMYKRRFFTLVPDYFPTSRMREIVDYLHAHDQQYVMMIDPAVAYLPDEPDSAYARGSDKGVWFLYPNDSYYEGLVWPGVTVWPDWFNPDASLFWTAEDMITEAKREQQPINHYGEDLNTPPYQINNAAGVLSSETADTDVTHYNGLLEYDTHQSFSFDILLVCCLTSVIHVDNLYGTMMPAATCEAMLARRPWLRTLVITRSTFAGAGARVGKWLGDNFSAWYPWSGVTSAGTNLCARWAMLGAFIPFMRNHNADTSISQELYRWPTVAQAARNALNIRYRPLDYLYTALHQASVDGTPVASPLWFAYPSDANTFGIDLQHWREGYTRLQATDFELVVAPGRDGRATGPLYVDDGVQDKATQVGLTFSNNVLSVKGSFGYLLGVNARRVRVLGVEKKPVGAKLRVRGKSKDVKVT</sequence>
<evidence type="ECO:0000256" key="3">
    <source>
        <dbReference type="ARBA" id="ARBA00023180"/>
    </source>
</evidence>
<dbReference type="Pfam" id="PF01055">
    <property type="entry name" value="Glyco_hydro_31_2nd"/>
    <property type="match status" value="2"/>
</dbReference>
<dbReference type="InterPro" id="IPR013780">
    <property type="entry name" value="Glyco_hydro_b"/>
</dbReference>
<keyword evidence="6" id="KW-0119">Carbohydrate metabolism</keyword>
<organism evidence="9 10">
    <name type="scientific">Punctularia strigosozonata (strain HHB-11173)</name>
    <name type="common">White-rot fungus</name>
    <dbReference type="NCBI Taxonomy" id="741275"/>
    <lineage>
        <taxon>Eukaryota</taxon>
        <taxon>Fungi</taxon>
        <taxon>Dikarya</taxon>
        <taxon>Basidiomycota</taxon>
        <taxon>Agaricomycotina</taxon>
        <taxon>Agaricomycetes</taxon>
        <taxon>Corticiales</taxon>
        <taxon>Punctulariaceae</taxon>
        <taxon>Punctularia</taxon>
    </lineage>
</organism>
<dbReference type="PANTHER" id="PTHR22762:SF67">
    <property type="entry name" value="ALPHA_BETA-GLUCOSIDASE AGDC-RELATED"/>
    <property type="match status" value="1"/>
</dbReference>
<feature type="domain" description="Glycoside hydrolase family 31 TIM barrel" evidence="8">
    <location>
        <begin position="263"/>
        <end position="319"/>
    </location>
</feature>
<dbReference type="Proteomes" id="UP000054196">
    <property type="component" value="Unassembled WGS sequence"/>
</dbReference>
<accession>R7S2J0</accession>
<evidence type="ECO:0000256" key="4">
    <source>
        <dbReference type="ARBA" id="ARBA00023295"/>
    </source>
</evidence>
<dbReference type="eggNOG" id="KOG1065">
    <property type="taxonomic scope" value="Eukaryota"/>
</dbReference>
<comment type="similarity">
    <text evidence="1 7">Belongs to the glycosyl hydrolase 31 family.</text>
</comment>
<dbReference type="GeneID" id="18882871"/>
<dbReference type="EMBL" id="JH687553">
    <property type="protein sequence ID" value="EIN04610.1"/>
    <property type="molecule type" value="Genomic_DNA"/>
</dbReference>
<evidence type="ECO:0000313" key="10">
    <source>
        <dbReference type="Proteomes" id="UP000054196"/>
    </source>
</evidence>
<keyword evidence="6" id="KW-0624">Polysaccharide degradation</keyword>
<name>R7S2J0_PUNST</name>
<keyword evidence="4 7" id="KW-0326">Glycosidase</keyword>
<dbReference type="Gene3D" id="2.60.40.1180">
    <property type="entry name" value="Golgi alpha-mannosidase II"/>
    <property type="match status" value="2"/>
</dbReference>
<dbReference type="GO" id="GO:0000272">
    <property type="term" value="P:polysaccharide catabolic process"/>
    <property type="evidence" value="ECO:0007669"/>
    <property type="project" value="UniProtKB-KW"/>
</dbReference>
<evidence type="ECO:0000256" key="6">
    <source>
        <dbReference type="ARBA" id="ARBA00023326"/>
    </source>
</evidence>
<dbReference type="KEGG" id="psq:PUNSTDRAFT_47289"/>
<proteinExistence type="inferred from homology"/>
<dbReference type="InterPro" id="IPR017853">
    <property type="entry name" value="GH"/>
</dbReference>
<keyword evidence="10" id="KW-1185">Reference proteome</keyword>
<dbReference type="AlphaFoldDB" id="R7S2J0"/>
<keyword evidence="2 7" id="KW-0378">Hydrolase</keyword>
<dbReference type="GO" id="GO:0004553">
    <property type="term" value="F:hydrolase activity, hydrolyzing O-glycosyl compounds"/>
    <property type="evidence" value="ECO:0007669"/>
    <property type="project" value="InterPro"/>
</dbReference>
<evidence type="ECO:0000256" key="7">
    <source>
        <dbReference type="RuleBase" id="RU361185"/>
    </source>
</evidence>
<dbReference type="GO" id="GO:0071555">
    <property type="term" value="P:cell wall organization"/>
    <property type="evidence" value="ECO:0007669"/>
    <property type="project" value="UniProtKB-KW"/>
</dbReference>
<keyword evidence="3" id="KW-0325">Glycoprotein</keyword>
<evidence type="ECO:0000313" key="9">
    <source>
        <dbReference type="EMBL" id="EIN04610.1"/>
    </source>
</evidence>
<dbReference type="PANTHER" id="PTHR22762">
    <property type="entry name" value="ALPHA-GLUCOSIDASE"/>
    <property type="match status" value="1"/>
</dbReference>
<evidence type="ECO:0000259" key="8">
    <source>
        <dbReference type="Pfam" id="PF01055"/>
    </source>
</evidence>
<dbReference type="OrthoDB" id="5839090at2759"/>
<dbReference type="InterPro" id="IPR000322">
    <property type="entry name" value="Glyco_hydro_31_TIM"/>
</dbReference>
<reference evidence="10" key="1">
    <citation type="journal article" date="2012" name="Science">
        <title>The Paleozoic origin of enzymatic lignin decomposition reconstructed from 31 fungal genomes.</title>
        <authorList>
            <person name="Floudas D."/>
            <person name="Binder M."/>
            <person name="Riley R."/>
            <person name="Barry K."/>
            <person name="Blanchette R.A."/>
            <person name="Henrissat B."/>
            <person name="Martinez A.T."/>
            <person name="Otillar R."/>
            <person name="Spatafora J.W."/>
            <person name="Yadav J.S."/>
            <person name="Aerts A."/>
            <person name="Benoit I."/>
            <person name="Boyd A."/>
            <person name="Carlson A."/>
            <person name="Copeland A."/>
            <person name="Coutinho P.M."/>
            <person name="de Vries R.P."/>
            <person name="Ferreira P."/>
            <person name="Findley K."/>
            <person name="Foster B."/>
            <person name="Gaskell J."/>
            <person name="Glotzer D."/>
            <person name="Gorecki P."/>
            <person name="Heitman J."/>
            <person name="Hesse C."/>
            <person name="Hori C."/>
            <person name="Igarashi K."/>
            <person name="Jurgens J.A."/>
            <person name="Kallen N."/>
            <person name="Kersten P."/>
            <person name="Kohler A."/>
            <person name="Kuees U."/>
            <person name="Kumar T.K.A."/>
            <person name="Kuo A."/>
            <person name="LaButti K."/>
            <person name="Larrondo L.F."/>
            <person name="Lindquist E."/>
            <person name="Ling A."/>
            <person name="Lombard V."/>
            <person name="Lucas S."/>
            <person name="Lundell T."/>
            <person name="Martin R."/>
            <person name="McLaughlin D.J."/>
            <person name="Morgenstern I."/>
            <person name="Morin E."/>
            <person name="Murat C."/>
            <person name="Nagy L.G."/>
            <person name="Nolan M."/>
            <person name="Ohm R.A."/>
            <person name="Patyshakuliyeva A."/>
            <person name="Rokas A."/>
            <person name="Ruiz-Duenas F.J."/>
            <person name="Sabat G."/>
            <person name="Salamov A."/>
            <person name="Samejima M."/>
            <person name="Schmutz J."/>
            <person name="Slot J.C."/>
            <person name="St John F."/>
            <person name="Stenlid J."/>
            <person name="Sun H."/>
            <person name="Sun S."/>
            <person name="Syed K."/>
            <person name="Tsang A."/>
            <person name="Wiebenga A."/>
            <person name="Young D."/>
            <person name="Pisabarro A."/>
            <person name="Eastwood D.C."/>
            <person name="Martin F."/>
            <person name="Cullen D."/>
            <person name="Grigoriev I.V."/>
            <person name="Hibbett D.S."/>
        </authorList>
    </citation>
    <scope>NUCLEOTIDE SEQUENCE [LARGE SCALE GENOMIC DNA]</scope>
    <source>
        <strain evidence="10">HHB-11173 SS5</strain>
    </source>
</reference>
<dbReference type="SUPFAM" id="SSF51445">
    <property type="entry name" value="(Trans)glycosidases"/>
    <property type="match status" value="1"/>
</dbReference>
<feature type="domain" description="Glycoside hydrolase family 31 TIM barrel" evidence="8">
    <location>
        <begin position="8"/>
        <end position="254"/>
    </location>
</feature>
<evidence type="ECO:0000256" key="5">
    <source>
        <dbReference type="ARBA" id="ARBA00023316"/>
    </source>
</evidence>
<dbReference type="HOGENOM" id="CLU_615599_0_0_1"/>
<keyword evidence="5" id="KW-0961">Cell wall biogenesis/degradation</keyword>
<protein>
    <submittedName>
        <fullName evidence="9">Glycoside hydrolase</fullName>
    </submittedName>
</protein>
<dbReference type="OMA" id="HEHDINT"/>
<evidence type="ECO:0000256" key="2">
    <source>
        <dbReference type="ARBA" id="ARBA00022801"/>
    </source>
</evidence>
<evidence type="ECO:0000256" key="1">
    <source>
        <dbReference type="ARBA" id="ARBA00007806"/>
    </source>
</evidence>
<gene>
    <name evidence="9" type="ORF">PUNSTDRAFT_47289</name>
</gene>
<dbReference type="RefSeq" id="XP_007388003.1">
    <property type="nucleotide sequence ID" value="XM_007387941.1"/>
</dbReference>
<dbReference type="Gene3D" id="3.20.20.80">
    <property type="entry name" value="Glycosidases"/>
    <property type="match status" value="2"/>
</dbReference>